<comment type="subcellular location">
    <subcellularLocation>
        <location evidence="1">Membrane</location>
        <topology evidence="1">Multi-pass membrane protein</topology>
    </subcellularLocation>
</comment>
<keyword evidence="5 10" id="KW-0276">Fatty acid metabolism</keyword>
<proteinExistence type="inferred from homology"/>
<feature type="transmembrane region" description="Helical" evidence="10">
    <location>
        <begin position="216"/>
        <end position="236"/>
    </location>
</feature>
<dbReference type="PANTHER" id="PTHR11157">
    <property type="entry name" value="FATTY ACID ACYL TRANSFERASE-RELATED"/>
    <property type="match status" value="1"/>
</dbReference>
<keyword evidence="2 10" id="KW-0444">Lipid biosynthesis</keyword>
<sequence length="277" mass="32907">MDSKSSNETLGALGYYYHDFWMEEGDPRTKVFPFMNGGPWTVIGILLFYLYFVKSLGPNFMKDRKPFDLRRPIFWYNVFLVIFNGYFFLTGIYYTKFGWTTLYCTPPDPTKFDALWKYKLFVGWLFFFSKFIDLMDTVFFVLRKKFNQVSTLHVVHHAMMPITCWFGFKYVPSETAAFTPLINSFVHVVMYSYYALSTMGPKVKPYLWWKQYLTQLQIIQLVMVLIHTTYIVLTPQCEIPKIFFLIGLPQVLLILGMFCSFFMKTYTKQEKLESKSQ</sequence>
<dbReference type="InterPro" id="IPR002076">
    <property type="entry name" value="ELO_fam"/>
</dbReference>
<keyword evidence="9 10" id="KW-0275">Fatty acid biosynthesis</keyword>
<dbReference type="OrthoDB" id="434092at2759"/>
<evidence type="ECO:0000256" key="8">
    <source>
        <dbReference type="ARBA" id="ARBA00023136"/>
    </source>
</evidence>
<evidence type="ECO:0000313" key="11">
    <source>
        <dbReference type="EMBL" id="RWS27464.1"/>
    </source>
</evidence>
<keyword evidence="8 10" id="KW-0472">Membrane</keyword>
<comment type="similarity">
    <text evidence="10">Belongs to the ELO family.</text>
</comment>
<dbReference type="GO" id="GO:0034625">
    <property type="term" value="P:fatty acid elongation, monounsaturated fatty acid"/>
    <property type="evidence" value="ECO:0007669"/>
    <property type="project" value="TreeGrafter"/>
</dbReference>
<evidence type="ECO:0000256" key="6">
    <source>
        <dbReference type="ARBA" id="ARBA00022989"/>
    </source>
</evidence>
<keyword evidence="7 10" id="KW-0443">Lipid metabolism</keyword>
<feature type="transmembrane region" description="Helical" evidence="10">
    <location>
        <begin position="154"/>
        <end position="171"/>
    </location>
</feature>
<evidence type="ECO:0000313" key="12">
    <source>
        <dbReference type="Proteomes" id="UP000288716"/>
    </source>
</evidence>
<dbReference type="PANTHER" id="PTHR11157:SF69">
    <property type="entry name" value="ELONGATION OF VERY LONG CHAIN FATTY ACIDS PROTEIN 7"/>
    <property type="match status" value="1"/>
</dbReference>
<evidence type="ECO:0000256" key="5">
    <source>
        <dbReference type="ARBA" id="ARBA00022832"/>
    </source>
</evidence>
<dbReference type="VEuPathDB" id="VectorBase:LDEU004576"/>
<dbReference type="EC" id="2.3.1.199" evidence="10"/>
<dbReference type="GO" id="GO:0009922">
    <property type="term" value="F:fatty acid elongase activity"/>
    <property type="evidence" value="ECO:0007669"/>
    <property type="project" value="UniProtKB-EC"/>
</dbReference>
<protein>
    <recommendedName>
        <fullName evidence="10">Elongation of very long chain fatty acids protein</fullName>
        <ecNumber evidence="10">2.3.1.199</ecNumber>
    </recommendedName>
    <alternativeName>
        <fullName evidence="10">Very-long-chain 3-oxoacyl-CoA synthase</fullName>
    </alternativeName>
</protein>
<evidence type="ECO:0000256" key="4">
    <source>
        <dbReference type="ARBA" id="ARBA00022692"/>
    </source>
</evidence>
<comment type="caution">
    <text evidence="11">The sequence shown here is derived from an EMBL/GenBank/DDBJ whole genome shotgun (WGS) entry which is preliminary data.</text>
</comment>
<evidence type="ECO:0000256" key="2">
    <source>
        <dbReference type="ARBA" id="ARBA00022516"/>
    </source>
</evidence>
<dbReference type="Proteomes" id="UP000288716">
    <property type="component" value="Unassembled WGS sequence"/>
</dbReference>
<name>A0A443SIW3_9ACAR</name>
<dbReference type="GO" id="GO:0005789">
    <property type="term" value="C:endoplasmic reticulum membrane"/>
    <property type="evidence" value="ECO:0007669"/>
    <property type="project" value="TreeGrafter"/>
</dbReference>
<dbReference type="Pfam" id="PF01151">
    <property type="entry name" value="ELO"/>
    <property type="match status" value="1"/>
</dbReference>
<keyword evidence="4 10" id="KW-0812">Transmembrane</keyword>
<keyword evidence="12" id="KW-1185">Reference proteome</keyword>
<dbReference type="EMBL" id="NCKV01001995">
    <property type="protein sequence ID" value="RWS27464.1"/>
    <property type="molecule type" value="Genomic_DNA"/>
</dbReference>
<keyword evidence="3 10" id="KW-0808">Transferase</keyword>
<feature type="transmembrane region" description="Helical" evidence="10">
    <location>
        <begin position="242"/>
        <end position="263"/>
    </location>
</feature>
<evidence type="ECO:0000256" key="9">
    <source>
        <dbReference type="ARBA" id="ARBA00023160"/>
    </source>
</evidence>
<feature type="transmembrane region" description="Helical" evidence="10">
    <location>
        <begin position="177"/>
        <end position="196"/>
    </location>
</feature>
<evidence type="ECO:0000256" key="7">
    <source>
        <dbReference type="ARBA" id="ARBA00023098"/>
    </source>
</evidence>
<dbReference type="STRING" id="299467.A0A443SIW3"/>
<dbReference type="GO" id="GO:0030148">
    <property type="term" value="P:sphingolipid biosynthetic process"/>
    <property type="evidence" value="ECO:0007669"/>
    <property type="project" value="TreeGrafter"/>
</dbReference>
<dbReference type="GO" id="GO:0019367">
    <property type="term" value="P:fatty acid elongation, saturated fatty acid"/>
    <property type="evidence" value="ECO:0007669"/>
    <property type="project" value="TreeGrafter"/>
</dbReference>
<keyword evidence="6 10" id="KW-1133">Transmembrane helix</keyword>
<evidence type="ECO:0000256" key="3">
    <source>
        <dbReference type="ARBA" id="ARBA00022679"/>
    </source>
</evidence>
<evidence type="ECO:0000256" key="1">
    <source>
        <dbReference type="ARBA" id="ARBA00004141"/>
    </source>
</evidence>
<reference evidence="11 12" key="1">
    <citation type="journal article" date="2018" name="Gigascience">
        <title>Genomes of trombidid mites reveal novel predicted allergens and laterally-transferred genes associated with secondary metabolism.</title>
        <authorList>
            <person name="Dong X."/>
            <person name="Chaisiri K."/>
            <person name="Xia D."/>
            <person name="Armstrong S.D."/>
            <person name="Fang Y."/>
            <person name="Donnelly M.J."/>
            <person name="Kadowaki T."/>
            <person name="McGarry J.W."/>
            <person name="Darby A.C."/>
            <person name="Makepeace B.L."/>
        </authorList>
    </citation>
    <scope>NUCLEOTIDE SEQUENCE [LARGE SCALE GENOMIC DNA]</scope>
    <source>
        <strain evidence="11">UoL-UT</strain>
    </source>
</reference>
<dbReference type="GO" id="GO:0042761">
    <property type="term" value="P:very long-chain fatty acid biosynthetic process"/>
    <property type="evidence" value="ECO:0007669"/>
    <property type="project" value="TreeGrafter"/>
</dbReference>
<comment type="catalytic activity">
    <reaction evidence="10">
        <text>a very-long-chain acyl-CoA + malonyl-CoA + H(+) = a very-long-chain 3-oxoacyl-CoA + CO2 + CoA</text>
        <dbReference type="Rhea" id="RHEA:32727"/>
        <dbReference type="ChEBI" id="CHEBI:15378"/>
        <dbReference type="ChEBI" id="CHEBI:16526"/>
        <dbReference type="ChEBI" id="CHEBI:57287"/>
        <dbReference type="ChEBI" id="CHEBI:57384"/>
        <dbReference type="ChEBI" id="CHEBI:90725"/>
        <dbReference type="ChEBI" id="CHEBI:90736"/>
        <dbReference type="EC" id="2.3.1.199"/>
    </reaction>
</comment>
<accession>A0A443SIW3</accession>
<evidence type="ECO:0000256" key="10">
    <source>
        <dbReference type="RuleBase" id="RU361115"/>
    </source>
</evidence>
<gene>
    <name evidence="11" type="ORF">B4U80_06292</name>
</gene>
<feature type="transmembrane region" description="Helical" evidence="10">
    <location>
        <begin position="73"/>
        <end position="94"/>
    </location>
</feature>
<dbReference type="GO" id="GO:0034626">
    <property type="term" value="P:fatty acid elongation, polyunsaturated fatty acid"/>
    <property type="evidence" value="ECO:0007669"/>
    <property type="project" value="TreeGrafter"/>
</dbReference>
<organism evidence="11 12">
    <name type="scientific">Leptotrombidium deliense</name>
    <dbReference type="NCBI Taxonomy" id="299467"/>
    <lineage>
        <taxon>Eukaryota</taxon>
        <taxon>Metazoa</taxon>
        <taxon>Ecdysozoa</taxon>
        <taxon>Arthropoda</taxon>
        <taxon>Chelicerata</taxon>
        <taxon>Arachnida</taxon>
        <taxon>Acari</taxon>
        <taxon>Acariformes</taxon>
        <taxon>Trombidiformes</taxon>
        <taxon>Prostigmata</taxon>
        <taxon>Anystina</taxon>
        <taxon>Parasitengona</taxon>
        <taxon>Trombiculoidea</taxon>
        <taxon>Trombiculidae</taxon>
        <taxon>Leptotrombidium</taxon>
    </lineage>
</organism>
<feature type="transmembrane region" description="Helical" evidence="10">
    <location>
        <begin position="121"/>
        <end position="142"/>
    </location>
</feature>
<dbReference type="AlphaFoldDB" id="A0A443SIW3"/>
<feature type="transmembrane region" description="Helical" evidence="10">
    <location>
        <begin position="31"/>
        <end position="52"/>
    </location>
</feature>